<dbReference type="PANTHER" id="PTHR46144:SF3">
    <property type="entry name" value="ZINC FINGER MATRIN-TYPE PROTEIN 4"/>
    <property type="match status" value="1"/>
</dbReference>
<feature type="domain" description="U1-type" evidence="7">
    <location>
        <begin position="3"/>
        <end position="33"/>
    </location>
</feature>
<evidence type="ECO:0000256" key="5">
    <source>
        <dbReference type="ARBA" id="ARBA00022833"/>
    </source>
</evidence>
<evidence type="ECO:0000256" key="4">
    <source>
        <dbReference type="ARBA" id="ARBA00022771"/>
    </source>
</evidence>
<reference evidence="8" key="3">
    <citation type="submission" date="2025-09" db="UniProtKB">
        <authorList>
            <consortium name="Ensembl"/>
        </authorList>
    </citation>
    <scope>IDENTIFICATION</scope>
</reference>
<dbReference type="InterPro" id="IPR036236">
    <property type="entry name" value="Znf_C2H2_sf"/>
</dbReference>
<dbReference type="PANTHER" id="PTHR46144">
    <property type="entry name" value="ZINC FINGER PROTEIN 385B-LIKE"/>
    <property type="match status" value="1"/>
</dbReference>
<dbReference type="GeneTree" id="ENSGT00940000156888"/>
<dbReference type="Ensembl" id="ENSCJAT00000126633.1">
    <property type="protein sequence ID" value="ENSCJAP00000083919.1"/>
    <property type="gene ID" value="ENSCJAG00000083868.1"/>
</dbReference>
<keyword evidence="3" id="KW-0677">Repeat</keyword>
<protein>
    <recommendedName>
        <fullName evidence="7">U1-type domain-containing protein</fullName>
    </recommendedName>
</protein>
<accession>A0A8I3X0Q3</accession>
<proteinExistence type="predicted"/>
<evidence type="ECO:0000256" key="1">
    <source>
        <dbReference type="ARBA" id="ARBA00004123"/>
    </source>
</evidence>
<evidence type="ECO:0000256" key="3">
    <source>
        <dbReference type="ARBA" id="ARBA00022737"/>
    </source>
</evidence>
<dbReference type="InterPro" id="IPR051868">
    <property type="entry name" value="ZN346_ZMAT4"/>
</dbReference>
<dbReference type="AlphaFoldDB" id="A0A8I3X0Q3"/>
<keyword evidence="4" id="KW-0863">Zinc-finger</keyword>
<dbReference type="GO" id="GO:0008270">
    <property type="term" value="F:zinc ion binding"/>
    <property type="evidence" value="ECO:0007669"/>
    <property type="project" value="UniProtKB-KW"/>
</dbReference>
<keyword evidence="5" id="KW-0862">Zinc</keyword>
<evidence type="ECO:0000313" key="8">
    <source>
        <dbReference type="Ensembl" id="ENSCJAP00000083919.1"/>
    </source>
</evidence>
<dbReference type="SMART" id="SM00451">
    <property type="entry name" value="ZnF_U1"/>
    <property type="match status" value="2"/>
</dbReference>
<dbReference type="Proteomes" id="UP000008225">
    <property type="component" value="Chromosome 13"/>
</dbReference>
<name>A0A8I3X0Q3_CALJA</name>
<dbReference type="GO" id="GO:0003676">
    <property type="term" value="F:nucleic acid binding"/>
    <property type="evidence" value="ECO:0007669"/>
    <property type="project" value="InterPro"/>
</dbReference>
<dbReference type="InterPro" id="IPR003604">
    <property type="entry name" value="Matrin/U1-like-C_Znf_C2H2"/>
</dbReference>
<keyword evidence="2" id="KW-0479">Metal-binding</keyword>
<dbReference type="InterPro" id="IPR013087">
    <property type="entry name" value="Znf_C2H2_type"/>
</dbReference>
<evidence type="ECO:0000256" key="2">
    <source>
        <dbReference type="ARBA" id="ARBA00022723"/>
    </source>
</evidence>
<dbReference type="SUPFAM" id="SSF57667">
    <property type="entry name" value="beta-beta-alpha zinc fingers"/>
    <property type="match status" value="1"/>
</dbReference>
<dbReference type="GO" id="GO:0005634">
    <property type="term" value="C:nucleus"/>
    <property type="evidence" value="ECO:0007669"/>
    <property type="project" value="UniProtKB-SubCell"/>
</dbReference>
<keyword evidence="9" id="KW-1185">Reference proteome</keyword>
<dbReference type="Pfam" id="PF12171">
    <property type="entry name" value="zf-C2H2_jaz"/>
    <property type="match status" value="1"/>
</dbReference>
<organism evidence="8 9">
    <name type="scientific">Callithrix jacchus</name>
    <name type="common">White-tufted-ear marmoset</name>
    <name type="synonym">Simia Jacchus</name>
    <dbReference type="NCBI Taxonomy" id="9483"/>
    <lineage>
        <taxon>Eukaryota</taxon>
        <taxon>Metazoa</taxon>
        <taxon>Chordata</taxon>
        <taxon>Craniata</taxon>
        <taxon>Vertebrata</taxon>
        <taxon>Euteleostomi</taxon>
        <taxon>Mammalia</taxon>
        <taxon>Eutheria</taxon>
        <taxon>Euarchontoglires</taxon>
        <taxon>Primates</taxon>
        <taxon>Haplorrhini</taxon>
        <taxon>Platyrrhini</taxon>
        <taxon>Cebidae</taxon>
        <taxon>Callitrichinae</taxon>
        <taxon>Callithrix</taxon>
        <taxon>Callithrix</taxon>
    </lineage>
</organism>
<sequence>MVDKNKCCTLCNMSFTSAVVADSHYHEEEWTQCWTNVAVVLWLFPFTATPLSPLKPPRMDTAPVIASPYQRRDSDRYCGLCAAWFNNPLMAQQHYDGKKHKKNASGRARWLKLVIPTLWEAEVGGSRGQEIKTILVNKVIPRLC</sequence>
<evidence type="ECO:0000313" key="9">
    <source>
        <dbReference type="Proteomes" id="UP000008225"/>
    </source>
</evidence>
<dbReference type="Pfam" id="PF12874">
    <property type="entry name" value="zf-met"/>
    <property type="match status" value="1"/>
</dbReference>
<reference evidence="8" key="2">
    <citation type="submission" date="2025-08" db="UniProtKB">
        <authorList>
            <consortium name="Ensembl"/>
        </authorList>
    </citation>
    <scope>IDENTIFICATION</scope>
</reference>
<keyword evidence="6" id="KW-0539">Nucleus</keyword>
<comment type="subcellular location">
    <subcellularLocation>
        <location evidence="1">Nucleus</location>
    </subcellularLocation>
</comment>
<feature type="domain" description="U1-type" evidence="7">
    <location>
        <begin position="73"/>
        <end position="107"/>
    </location>
</feature>
<evidence type="ECO:0000256" key="6">
    <source>
        <dbReference type="ARBA" id="ARBA00023242"/>
    </source>
</evidence>
<dbReference type="InterPro" id="IPR022755">
    <property type="entry name" value="Znf_C2H2_jaz"/>
</dbReference>
<dbReference type="Gene3D" id="3.30.160.60">
    <property type="entry name" value="Classic Zinc Finger"/>
    <property type="match status" value="2"/>
</dbReference>
<evidence type="ECO:0000259" key="7">
    <source>
        <dbReference type="SMART" id="SM00451"/>
    </source>
</evidence>
<reference evidence="8 9" key="1">
    <citation type="submission" date="2009-03" db="EMBL/GenBank/DDBJ databases">
        <authorList>
            <person name="Warren W."/>
            <person name="Ye L."/>
            <person name="Minx P."/>
            <person name="Worley K."/>
            <person name="Gibbs R."/>
            <person name="Wilson R.K."/>
        </authorList>
    </citation>
    <scope>NUCLEOTIDE SEQUENCE [LARGE SCALE GENOMIC DNA]</scope>
</reference>